<dbReference type="InterPro" id="IPR018337">
    <property type="entry name" value="Cell_wall/Cho-bd_repeat"/>
</dbReference>
<protein>
    <submittedName>
        <fullName evidence="6">DUF5067 domain-containing protein</fullName>
    </submittedName>
</protein>
<evidence type="ECO:0000256" key="1">
    <source>
        <dbReference type="ARBA" id="ARBA00022729"/>
    </source>
</evidence>
<feature type="repeat" description="Cell wall-binding" evidence="3">
    <location>
        <begin position="44"/>
        <end position="63"/>
    </location>
</feature>
<evidence type="ECO:0000313" key="6">
    <source>
        <dbReference type="EMBL" id="MCG4746257.1"/>
    </source>
</evidence>
<reference evidence="7" key="2">
    <citation type="submission" date="2020-02" db="EMBL/GenBank/DDBJ databases">
        <authorList>
            <person name="Littmann E."/>
            <person name="Sorbara M."/>
        </authorList>
    </citation>
    <scope>NUCLEOTIDE SEQUENCE</scope>
    <source>
        <strain evidence="7">MSK.1.17</strain>
    </source>
</reference>
<evidence type="ECO:0000259" key="5">
    <source>
        <dbReference type="Pfam" id="PF16729"/>
    </source>
</evidence>
<organism evidence="6 9">
    <name type="scientific">Enterocloster aldenensis</name>
    <dbReference type="NCBI Taxonomy" id="358742"/>
    <lineage>
        <taxon>Bacteria</taxon>
        <taxon>Bacillati</taxon>
        <taxon>Bacillota</taxon>
        <taxon>Clostridia</taxon>
        <taxon>Lachnospirales</taxon>
        <taxon>Lachnospiraceae</taxon>
        <taxon>Enterocloster</taxon>
    </lineage>
</organism>
<sequence>MRKTKLFIATLAMSMLLSSTSLAGTWQAQDNGQWKYQNDDGSFATGWIEDGGKSYYLDANGIMLANTTTPDGYYVGADGAWIAGQEAPKFDFSIAACSIKYTGHKVFSFDYDGYPCVALYYDYTNKDAEPTGAYLADYYITVFQNGVECDSAFLSYDEREEAFDNYTKKVTTGTTINVAQAYRISDMSDITIQIKEMWNWSNPRVDTVTLSLR</sequence>
<dbReference type="Proteomes" id="UP001299608">
    <property type="component" value="Unassembled WGS sequence"/>
</dbReference>
<gene>
    <name evidence="7" type="ORF">G5B36_24710</name>
    <name evidence="6" type="ORF">L0N08_12595</name>
</gene>
<proteinExistence type="predicted"/>
<evidence type="ECO:0000256" key="4">
    <source>
        <dbReference type="SAM" id="SignalP"/>
    </source>
</evidence>
<dbReference type="PROSITE" id="PS51170">
    <property type="entry name" value="CW"/>
    <property type="match status" value="1"/>
</dbReference>
<accession>A0AAW5BR00</accession>
<dbReference type="AlphaFoldDB" id="A0AAW5BR00"/>
<feature type="domain" description="DUF5067" evidence="5">
    <location>
        <begin position="90"/>
        <end position="195"/>
    </location>
</feature>
<evidence type="ECO:0000313" key="7">
    <source>
        <dbReference type="EMBL" id="NSJ51881.1"/>
    </source>
</evidence>
<dbReference type="Gene3D" id="2.10.270.10">
    <property type="entry name" value="Cholin Binding"/>
    <property type="match status" value="1"/>
</dbReference>
<reference evidence="6" key="3">
    <citation type="submission" date="2022-01" db="EMBL/GenBank/DDBJ databases">
        <title>Collection of gut derived symbiotic bacterial strains cultured from healthy donors.</title>
        <authorList>
            <person name="Lin H."/>
            <person name="Kohout C."/>
            <person name="Waligurski E."/>
            <person name="Pamer E.G."/>
        </authorList>
    </citation>
    <scope>NUCLEOTIDE SEQUENCE</scope>
    <source>
        <strain evidence="6">DFI.6.55</strain>
    </source>
</reference>
<evidence type="ECO:0000313" key="8">
    <source>
        <dbReference type="Proteomes" id="UP000669239"/>
    </source>
</evidence>
<dbReference type="InterPro" id="IPR029050">
    <property type="entry name" value="Immunoprotect_excell_Ig-like"/>
</dbReference>
<comment type="caution">
    <text evidence="6">The sequence shown here is derived from an EMBL/GenBank/DDBJ whole genome shotgun (WGS) entry which is preliminary data.</text>
</comment>
<reference evidence="7 8" key="1">
    <citation type="journal article" date="2020" name="Cell Host Microbe">
        <title>Functional and Genomic Variation between Human-Derived Isolates of Lachnospiraceae Reveals Inter- and Intra-Species Diversity.</title>
        <authorList>
            <person name="Sorbara M.T."/>
            <person name="Littmann E.R."/>
            <person name="Fontana E."/>
            <person name="Moody T.U."/>
            <person name="Kohout C.E."/>
            <person name="Gjonbalaj M."/>
            <person name="Eaton V."/>
            <person name="Seok R."/>
            <person name="Leiner I.M."/>
            <person name="Pamer E.G."/>
        </authorList>
    </citation>
    <scope>NUCLEOTIDE SEQUENCE [LARGE SCALE GENOMIC DNA]</scope>
    <source>
        <strain evidence="7 8">MSK.1.17</strain>
    </source>
</reference>
<evidence type="ECO:0000256" key="2">
    <source>
        <dbReference type="ARBA" id="ARBA00022737"/>
    </source>
</evidence>
<evidence type="ECO:0000313" key="9">
    <source>
        <dbReference type="Proteomes" id="UP001299608"/>
    </source>
</evidence>
<feature type="signal peptide" evidence="4">
    <location>
        <begin position="1"/>
        <end position="23"/>
    </location>
</feature>
<dbReference type="SUPFAM" id="SSF69360">
    <property type="entry name" value="Cell wall binding repeat"/>
    <property type="match status" value="1"/>
</dbReference>
<dbReference type="EMBL" id="JAAITT010000050">
    <property type="protein sequence ID" value="NSJ51881.1"/>
    <property type="molecule type" value="Genomic_DNA"/>
</dbReference>
<dbReference type="Pfam" id="PF16729">
    <property type="entry name" value="DUF5067"/>
    <property type="match status" value="1"/>
</dbReference>
<keyword evidence="2" id="KW-0677">Repeat</keyword>
<feature type="chain" id="PRO_5043330363" evidence="4">
    <location>
        <begin position="24"/>
        <end position="213"/>
    </location>
</feature>
<dbReference type="Pfam" id="PF19085">
    <property type="entry name" value="Choline_bind_2"/>
    <property type="match status" value="1"/>
</dbReference>
<dbReference type="EMBL" id="JAKNGE010000014">
    <property type="protein sequence ID" value="MCG4746257.1"/>
    <property type="molecule type" value="Genomic_DNA"/>
</dbReference>
<dbReference type="RefSeq" id="WP_165642974.1">
    <property type="nucleotide sequence ID" value="NZ_BAABZL010000001.1"/>
</dbReference>
<dbReference type="Proteomes" id="UP000669239">
    <property type="component" value="Unassembled WGS sequence"/>
</dbReference>
<keyword evidence="1 4" id="KW-0732">Signal</keyword>
<dbReference type="InterPro" id="IPR031989">
    <property type="entry name" value="DUF5067"/>
</dbReference>
<dbReference type="Gene3D" id="2.60.40.1240">
    <property type="match status" value="1"/>
</dbReference>
<evidence type="ECO:0000256" key="3">
    <source>
        <dbReference type="PROSITE-ProRule" id="PRU00591"/>
    </source>
</evidence>
<dbReference type="GeneID" id="97203877"/>
<keyword evidence="8" id="KW-1185">Reference proteome</keyword>
<name>A0AAW5BR00_9FIRM</name>